<evidence type="ECO:0000256" key="1">
    <source>
        <dbReference type="SAM" id="MobiDB-lite"/>
    </source>
</evidence>
<feature type="compositionally biased region" description="Basic and acidic residues" evidence="1">
    <location>
        <begin position="414"/>
        <end position="426"/>
    </location>
</feature>
<feature type="region of interest" description="Disordered" evidence="1">
    <location>
        <begin position="316"/>
        <end position="399"/>
    </location>
</feature>
<comment type="caution">
    <text evidence="3">The sequence shown here is derived from an EMBL/GenBank/DDBJ whole genome shotgun (WGS) entry which is preliminary data.</text>
</comment>
<dbReference type="SUPFAM" id="SSF53474">
    <property type="entry name" value="alpha/beta-Hydrolases"/>
    <property type="match status" value="1"/>
</dbReference>
<feature type="region of interest" description="Disordered" evidence="1">
    <location>
        <begin position="414"/>
        <end position="450"/>
    </location>
</feature>
<evidence type="ECO:0000259" key="2">
    <source>
        <dbReference type="Pfam" id="PF03959"/>
    </source>
</evidence>
<accession>A0AAP0MT78</accession>
<dbReference type="AlphaFoldDB" id="A0AAP0MT78"/>
<organism evidence="3 4">
    <name type="scientific">Citrus x changshan-huyou</name>
    <dbReference type="NCBI Taxonomy" id="2935761"/>
    <lineage>
        <taxon>Eukaryota</taxon>
        <taxon>Viridiplantae</taxon>
        <taxon>Streptophyta</taxon>
        <taxon>Embryophyta</taxon>
        <taxon>Tracheophyta</taxon>
        <taxon>Spermatophyta</taxon>
        <taxon>Magnoliopsida</taxon>
        <taxon>eudicotyledons</taxon>
        <taxon>Gunneridae</taxon>
        <taxon>Pentapetalae</taxon>
        <taxon>rosids</taxon>
        <taxon>malvids</taxon>
        <taxon>Sapindales</taxon>
        <taxon>Rutaceae</taxon>
        <taxon>Aurantioideae</taxon>
        <taxon>Citrus</taxon>
    </lineage>
</organism>
<proteinExistence type="predicted"/>
<feature type="compositionally biased region" description="Basic and acidic residues" evidence="1">
    <location>
        <begin position="324"/>
        <end position="399"/>
    </location>
</feature>
<protein>
    <recommendedName>
        <fullName evidence="2">Serine hydrolase domain-containing protein</fullName>
    </recommendedName>
</protein>
<reference evidence="3 4" key="1">
    <citation type="submission" date="2024-05" db="EMBL/GenBank/DDBJ databases">
        <title>Haplotype-resolved chromosome-level genome assembly of Huyou (Citrus changshanensis).</title>
        <authorList>
            <person name="Miao C."/>
            <person name="Chen W."/>
            <person name="Wu Y."/>
            <person name="Wang L."/>
            <person name="Zhao S."/>
            <person name="Grierson D."/>
            <person name="Xu C."/>
            <person name="Chen K."/>
        </authorList>
    </citation>
    <scope>NUCLEOTIDE SEQUENCE [LARGE SCALE GENOMIC DNA]</scope>
    <source>
        <strain evidence="3">01-14</strain>
        <tissue evidence="3">Leaf</tissue>
    </source>
</reference>
<name>A0AAP0MT78_9ROSI</name>
<dbReference type="Pfam" id="PF03959">
    <property type="entry name" value="FSH1"/>
    <property type="match status" value="1"/>
</dbReference>
<dbReference type="PANTHER" id="PTHR12277:SF81">
    <property type="entry name" value="PROTEIN ABHD13"/>
    <property type="match status" value="1"/>
</dbReference>
<evidence type="ECO:0000313" key="4">
    <source>
        <dbReference type="Proteomes" id="UP001428341"/>
    </source>
</evidence>
<dbReference type="Gene3D" id="3.40.50.1820">
    <property type="entry name" value="alpha/beta hydrolase"/>
    <property type="match status" value="1"/>
</dbReference>
<gene>
    <name evidence="3" type="ORF">WN944_009968</name>
</gene>
<evidence type="ECO:0000313" key="3">
    <source>
        <dbReference type="EMBL" id="KAK9221541.1"/>
    </source>
</evidence>
<keyword evidence="4" id="KW-1185">Reference proteome</keyword>
<dbReference type="Proteomes" id="UP001428341">
    <property type="component" value="Unassembled WGS sequence"/>
</dbReference>
<dbReference type="InterPro" id="IPR005645">
    <property type="entry name" value="FSH-like_dom"/>
</dbReference>
<dbReference type="PANTHER" id="PTHR12277">
    <property type="entry name" value="ALPHA/BETA HYDROLASE DOMAIN-CONTAINING PROTEIN"/>
    <property type="match status" value="1"/>
</dbReference>
<sequence>MGGVTSSMAAKFAFFPPNPPSYKLITDELTGLLLLSPYPHRENVEILKLPTRRGTEIVAMYIRHPMASSTLLYSHGNAADLGQMYELFIQLSIHLRVNLMGFKTNRDLVMVSLDSCELAENGNLVTSFVRETSYVVEVWSTNSPLLEVASARYDYSGYGQSTGKPSEHNTYADIEAVYKCLEESYGTKQEDIILYGQSVGSGPTLDLAARLPQLRAVVLHSPILSGLRVMYPVKRTYWFDIYKNIDKIPLVNCPVLIIHGTSDEVVDCSHGKQLWELCKEKYEPLWLKGGNHCDLEHYPEYIRHLKKFVSTVEKSPSQRYSSRRSTDHFEQARKSTDFFEGSRKSTDRREKPRKSTDRPEKLKNHSNNADKLEKIRMSFDQMERSRRSVDCHEKSRKSIDHQLERARKSVDRLDRIRNGDPIDGPRAEPQSAGLQHLLGDGEGSSAAVGGDHSVQSNIINKQKIRFGKCRVQTFCQTVGANDLRC</sequence>
<feature type="domain" description="Serine hydrolase" evidence="2">
    <location>
        <begin position="210"/>
        <end position="290"/>
    </location>
</feature>
<dbReference type="InterPro" id="IPR029058">
    <property type="entry name" value="AB_hydrolase_fold"/>
</dbReference>
<dbReference type="EMBL" id="JBCGBO010000002">
    <property type="protein sequence ID" value="KAK9221541.1"/>
    <property type="molecule type" value="Genomic_DNA"/>
</dbReference>